<evidence type="ECO:0000313" key="7">
    <source>
        <dbReference type="Proteomes" id="UP000275408"/>
    </source>
</evidence>
<evidence type="ECO:0000256" key="3">
    <source>
        <dbReference type="ARBA" id="ARBA00038386"/>
    </source>
</evidence>
<dbReference type="Proteomes" id="UP000275408">
    <property type="component" value="Unassembled WGS sequence"/>
</dbReference>
<feature type="region of interest" description="Disordered" evidence="5">
    <location>
        <begin position="1"/>
        <end position="25"/>
    </location>
</feature>
<organism evidence="6 7">
    <name type="scientific">Pocillopora damicornis</name>
    <name type="common">Cauliflower coral</name>
    <name type="synonym">Millepora damicornis</name>
    <dbReference type="NCBI Taxonomy" id="46731"/>
    <lineage>
        <taxon>Eukaryota</taxon>
        <taxon>Metazoa</taxon>
        <taxon>Cnidaria</taxon>
        <taxon>Anthozoa</taxon>
        <taxon>Hexacorallia</taxon>
        <taxon>Scleractinia</taxon>
        <taxon>Astrocoeniina</taxon>
        <taxon>Pocilloporidae</taxon>
        <taxon>Pocillopora</taxon>
    </lineage>
</organism>
<dbReference type="OrthoDB" id="71307at2759"/>
<sequence length="172" mass="19429">MQDLVTNTTSPEGSPAQKKRKRNSRRVPIDMMLQVQIAAIRQPKEREALKKRLRKQITCCEINEITTSGLTALNQCVLDGNLESAKMLVELGADVNKKDRFGWTALHYAASEGYEAICRYLLRNGANVRAEDKEGKFPVEVTDDELILKLLLRATLLYNMPPLDKDSLQHSC</sequence>
<proteinExistence type="inferred from homology"/>
<dbReference type="InterPro" id="IPR051226">
    <property type="entry name" value="PP1_Regulatory_Subunit"/>
</dbReference>
<protein>
    <submittedName>
        <fullName evidence="6">Uncharacterized protein</fullName>
    </submittedName>
</protein>
<dbReference type="GO" id="GO:0019208">
    <property type="term" value="F:phosphatase regulator activity"/>
    <property type="evidence" value="ECO:0007669"/>
    <property type="project" value="TreeGrafter"/>
</dbReference>
<dbReference type="OMA" id="CEINEIT"/>
<dbReference type="InterPro" id="IPR002110">
    <property type="entry name" value="Ankyrin_rpt"/>
</dbReference>
<dbReference type="AlphaFoldDB" id="A0A3M6THX1"/>
<comment type="caution">
    <text evidence="6">The sequence shown here is derived from an EMBL/GenBank/DDBJ whole genome shotgun (WGS) entry which is preliminary data.</text>
</comment>
<keyword evidence="1" id="KW-0217">Developmental protein</keyword>
<dbReference type="EMBL" id="RCHS01003571">
    <property type="protein sequence ID" value="RMX40844.1"/>
    <property type="molecule type" value="Genomic_DNA"/>
</dbReference>
<keyword evidence="4" id="KW-0040">ANK repeat</keyword>
<evidence type="ECO:0000256" key="4">
    <source>
        <dbReference type="PROSITE-ProRule" id="PRU00023"/>
    </source>
</evidence>
<dbReference type="STRING" id="46731.A0A3M6THX1"/>
<reference evidence="6 7" key="1">
    <citation type="journal article" date="2018" name="Sci. Rep.">
        <title>Comparative analysis of the Pocillopora damicornis genome highlights role of immune system in coral evolution.</title>
        <authorList>
            <person name="Cunning R."/>
            <person name="Bay R.A."/>
            <person name="Gillette P."/>
            <person name="Baker A.C."/>
            <person name="Traylor-Knowles N."/>
        </authorList>
    </citation>
    <scope>NUCLEOTIDE SEQUENCE [LARGE SCALE GENOMIC DNA]</scope>
    <source>
        <strain evidence="6">RSMAS</strain>
        <tissue evidence="6">Whole animal</tissue>
    </source>
</reference>
<dbReference type="PROSITE" id="PS50088">
    <property type="entry name" value="ANK_REPEAT"/>
    <property type="match status" value="2"/>
</dbReference>
<gene>
    <name evidence="6" type="ORF">pdam_00006506</name>
</gene>
<evidence type="ECO:0000256" key="5">
    <source>
        <dbReference type="SAM" id="MobiDB-lite"/>
    </source>
</evidence>
<dbReference type="PANTHER" id="PTHR24179">
    <property type="entry name" value="PROTEIN PHOSPHATASE 1 REGULATORY SUBUNIT 12"/>
    <property type="match status" value="1"/>
</dbReference>
<dbReference type="GO" id="GO:0004857">
    <property type="term" value="F:enzyme inhibitor activity"/>
    <property type="evidence" value="ECO:0007669"/>
    <property type="project" value="TreeGrafter"/>
</dbReference>
<evidence type="ECO:0000256" key="1">
    <source>
        <dbReference type="ARBA" id="ARBA00022473"/>
    </source>
</evidence>
<feature type="repeat" description="ANK" evidence="4">
    <location>
        <begin position="68"/>
        <end position="100"/>
    </location>
</feature>
<dbReference type="SMART" id="SM00248">
    <property type="entry name" value="ANK"/>
    <property type="match status" value="2"/>
</dbReference>
<accession>A0A3M6THX1</accession>
<evidence type="ECO:0000313" key="6">
    <source>
        <dbReference type="EMBL" id="RMX40844.1"/>
    </source>
</evidence>
<keyword evidence="2" id="KW-0677">Repeat</keyword>
<dbReference type="Pfam" id="PF12796">
    <property type="entry name" value="Ank_2"/>
    <property type="match status" value="1"/>
</dbReference>
<keyword evidence="7" id="KW-1185">Reference proteome</keyword>
<dbReference type="Gene3D" id="1.25.40.20">
    <property type="entry name" value="Ankyrin repeat-containing domain"/>
    <property type="match status" value="1"/>
</dbReference>
<name>A0A3M6THX1_POCDA</name>
<dbReference type="PANTHER" id="PTHR24179:SF21">
    <property type="entry name" value="MYOSIN BINDING SUBUNIT, ISOFORM O"/>
    <property type="match status" value="1"/>
</dbReference>
<feature type="repeat" description="ANK" evidence="4">
    <location>
        <begin position="101"/>
        <end position="133"/>
    </location>
</feature>
<dbReference type="InterPro" id="IPR036770">
    <property type="entry name" value="Ankyrin_rpt-contain_sf"/>
</dbReference>
<dbReference type="PROSITE" id="PS50297">
    <property type="entry name" value="ANK_REP_REGION"/>
    <property type="match status" value="2"/>
</dbReference>
<evidence type="ECO:0000256" key="2">
    <source>
        <dbReference type="ARBA" id="ARBA00022737"/>
    </source>
</evidence>
<feature type="compositionally biased region" description="Polar residues" evidence="5">
    <location>
        <begin position="1"/>
        <end position="12"/>
    </location>
</feature>
<dbReference type="SUPFAM" id="SSF48403">
    <property type="entry name" value="Ankyrin repeat"/>
    <property type="match status" value="1"/>
</dbReference>
<dbReference type="GO" id="GO:0005737">
    <property type="term" value="C:cytoplasm"/>
    <property type="evidence" value="ECO:0007669"/>
    <property type="project" value="TreeGrafter"/>
</dbReference>
<comment type="similarity">
    <text evidence="3">Belongs to the NRARP family.</text>
</comment>